<evidence type="ECO:0000256" key="3">
    <source>
        <dbReference type="ARBA" id="ARBA00022801"/>
    </source>
</evidence>
<dbReference type="AlphaFoldDB" id="A0A1M5CYL2"/>
<comment type="cofactor">
    <cofactor evidence="8">
        <name>a divalent metal cation</name>
        <dbReference type="ChEBI" id="CHEBI:60240"/>
    </cofactor>
    <text evidence="8">Binds 1 divalent metal cation per subunit.</text>
</comment>
<name>A0A1M5CYL2_9SPHI</name>
<dbReference type="SUPFAM" id="SSF51338">
    <property type="entry name" value="Composite domain of metallo-dependent hydrolases"/>
    <property type="match status" value="1"/>
</dbReference>
<evidence type="ECO:0000259" key="9">
    <source>
        <dbReference type="Pfam" id="PF01979"/>
    </source>
</evidence>
<feature type="binding site" evidence="7">
    <location>
        <position position="247"/>
    </location>
    <ligand>
        <name>substrate</name>
    </ligand>
</feature>
<dbReference type="InterPro" id="IPR006680">
    <property type="entry name" value="Amidohydro-rel"/>
</dbReference>
<feature type="domain" description="Amidohydrolase-related" evidence="9">
    <location>
        <begin position="49"/>
        <end position="365"/>
    </location>
</feature>
<keyword evidence="4 5" id="KW-0119">Carbohydrate metabolism</keyword>
<keyword evidence="11" id="KW-1185">Reference proteome</keyword>
<dbReference type="Pfam" id="PF01979">
    <property type="entry name" value="Amidohydro_1"/>
    <property type="match status" value="1"/>
</dbReference>
<feature type="active site" description="Proton donor/acceptor" evidence="6">
    <location>
        <position position="269"/>
    </location>
</feature>
<gene>
    <name evidence="10" type="ORF">SAMN04488522_1033</name>
</gene>
<evidence type="ECO:0000256" key="4">
    <source>
        <dbReference type="ARBA" id="ARBA00023277"/>
    </source>
</evidence>
<dbReference type="CDD" id="cd00854">
    <property type="entry name" value="NagA"/>
    <property type="match status" value="1"/>
</dbReference>
<feature type="binding site" evidence="7">
    <location>
        <position position="223"/>
    </location>
    <ligand>
        <name>substrate</name>
    </ligand>
</feature>
<evidence type="ECO:0000313" key="11">
    <source>
        <dbReference type="Proteomes" id="UP000184287"/>
    </source>
</evidence>
<dbReference type="PANTHER" id="PTHR11113:SF14">
    <property type="entry name" value="N-ACETYLGLUCOSAMINE-6-PHOSPHATE DEACETYLASE"/>
    <property type="match status" value="1"/>
</dbReference>
<evidence type="ECO:0000256" key="5">
    <source>
        <dbReference type="PIRNR" id="PIRNR038994"/>
    </source>
</evidence>
<evidence type="ECO:0000256" key="1">
    <source>
        <dbReference type="ARBA" id="ARBA00010716"/>
    </source>
</evidence>
<dbReference type="EMBL" id="FQUQ01000003">
    <property type="protein sequence ID" value="SHF59883.1"/>
    <property type="molecule type" value="Genomic_DNA"/>
</dbReference>
<dbReference type="Gene3D" id="3.20.20.140">
    <property type="entry name" value="Metal-dependent hydrolases"/>
    <property type="match status" value="1"/>
</dbReference>
<dbReference type="SUPFAM" id="SSF51556">
    <property type="entry name" value="Metallo-dependent hydrolases"/>
    <property type="match status" value="1"/>
</dbReference>
<evidence type="ECO:0000256" key="6">
    <source>
        <dbReference type="PIRSR" id="PIRSR038994-1"/>
    </source>
</evidence>
<dbReference type="RefSeq" id="WP_073231856.1">
    <property type="nucleotide sequence ID" value="NZ_FQUQ01000003.1"/>
</dbReference>
<keyword evidence="2 8" id="KW-0479">Metal-binding</keyword>
<protein>
    <submittedName>
        <fullName evidence="10">N-acetylglucosamine-6-phosphate deacetylase</fullName>
    </submittedName>
</protein>
<dbReference type="GO" id="GO:0046872">
    <property type="term" value="F:metal ion binding"/>
    <property type="evidence" value="ECO:0007669"/>
    <property type="project" value="UniProtKB-KW"/>
</dbReference>
<dbReference type="OrthoDB" id="9776488at2"/>
<dbReference type="NCBIfam" id="TIGR00221">
    <property type="entry name" value="nagA"/>
    <property type="match status" value="1"/>
</dbReference>
<dbReference type="InterPro" id="IPR032466">
    <property type="entry name" value="Metal_Hydrolase"/>
</dbReference>
<dbReference type="PIRSF" id="PIRSF038994">
    <property type="entry name" value="NagA"/>
    <property type="match status" value="1"/>
</dbReference>
<dbReference type="Proteomes" id="UP000184287">
    <property type="component" value="Unassembled WGS sequence"/>
</dbReference>
<feature type="binding site" evidence="8">
    <location>
        <position position="126"/>
    </location>
    <ligand>
        <name>Zn(2+)</name>
        <dbReference type="ChEBI" id="CHEBI:29105"/>
    </ligand>
</feature>
<sequence>MIAITNGQFFKDDLLLSGQTIFIEDGKINRITDEEVPVGYKIIDAAGDYISPAFIDLQIYGSGGALFSAYPTADTLRQMDENLLSKGTTGFLACVATNSPEIVYQCLDAAKAYRKEAKGFLGLHLEGPYINAKRKGAHVEEYIYKASLEEVKRLLDYADGTVKMMTIAAELQDEEVIRYLLDQGIVLSLGHSDADFNEATDAYNSGFKTTTHLFNAMPSIHHRAPNLPVAVFSHPTAMASIIADGTHVSLEMVKMTYKIMKDRLFLITDAVTECQIGPYQHQLKGNKFVTPDGTLSGSNITLLQAVQNCVEHCDISLSQALRLASANPARLMDLSDKKGAVSVGNDADLVFLSPELKLNKVFVKGLHISTLIN</sequence>
<feature type="binding site" evidence="8">
    <location>
        <position position="212"/>
    </location>
    <ligand>
        <name>Zn(2+)</name>
        <dbReference type="ChEBI" id="CHEBI:29105"/>
    </ligand>
</feature>
<dbReference type="GO" id="GO:0008448">
    <property type="term" value="F:N-acetylglucosamine-6-phosphate deacetylase activity"/>
    <property type="evidence" value="ECO:0007669"/>
    <property type="project" value="InterPro"/>
</dbReference>
<dbReference type="STRING" id="288992.SAMN04488522_1033"/>
<dbReference type="Gene3D" id="2.30.40.10">
    <property type="entry name" value="Urease, subunit C, domain 1"/>
    <property type="match status" value="1"/>
</dbReference>
<keyword evidence="3 5" id="KW-0378">Hydrolase</keyword>
<dbReference type="PANTHER" id="PTHR11113">
    <property type="entry name" value="N-ACETYLGLUCOSAMINE-6-PHOSPHATE DEACETYLASE"/>
    <property type="match status" value="1"/>
</dbReference>
<feature type="binding site" evidence="7">
    <location>
        <begin position="295"/>
        <end position="297"/>
    </location>
    <ligand>
        <name>substrate</name>
    </ligand>
</feature>
<comment type="similarity">
    <text evidence="1 5">Belongs to the metallo-dependent hydrolases superfamily. NagA family.</text>
</comment>
<organism evidence="10 11">
    <name type="scientific">Pedobacter caeni</name>
    <dbReference type="NCBI Taxonomy" id="288992"/>
    <lineage>
        <taxon>Bacteria</taxon>
        <taxon>Pseudomonadati</taxon>
        <taxon>Bacteroidota</taxon>
        <taxon>Sphingobacteriia</taxon>
        <taxon>Sphingobacteriales</taxon>
        <taxon>Sphingobacteriaceae</taxon>
        <taxon>Pedobacter</taxon>
    </lineage>
</organism>
<dbReference type="InterPro" id="IPR011059">
    <property type="entry name" value="Metal-dep_hydrolase_composite"/>
</dbReference>
<feature type="binding site" evidence="7">
    <location>
        <begin position="215"/>
        <end position="216"/>
    </location>
    <ligand>
        <name>substrate</name>
    </ligand>
</feature>
<evidence type="ECO:0000256" key="2">
    <source>
        <dbReference type="ARBA" id="ARBA00022723"/>
    </source>
</evidence>
<dbReference type="GO" id="GO:0006046">
    <property type="term" value="P:N-acetylglucosamine catabolic process"/>
    <property type="evidence" value="ECO:0007669"/>
    <property type="project" value="TreeGrafter"/>
</dbReference>
<accession>A0A1M5CYL2</accession>
<evidence type="ECO:0000256" key="8">
    <source>
        <dbReference type="PIRSR" id="PIRSR038994-3"/>
    </source>
</evidence>
<evidence type="ECO:0000313" key="10">
    <source>
        <dbReference type="EMBL" id="SHF59883.1"/>
    </source>
</evidence>
<proteinExistence type="inferred from homology"/>
<reference evidence="11" key="1">
    <citation type="submission" date="2016-11" db="EMBL/GenBank/DDBJ databases">
        <authorList>
            <person name="Varghese N."/>
            <person name="Submissions S."/>
        </authorList>
    </citation>
    <scope>NUCLEOTIDE SEQUENCE [LARGE SCALE GENOMIC DNA]</scope>
    <source>
        <strain evidence="11">DSM 16990</strain>
    </source>
</reference>
<dbReference type="InterPro" id="IPR003764">
    <property type="entry name" value="GlcNAc_6-P_deAcase"/>
</dbReference>
<feature type="binding site" evidence="8">
    <location>
        <position position="191"/>
    </location>
    <ligand>
        <name>Zn(2+)</name>
        <dbReference type="ChEBI" id="CHEBI:29105"/>
    </ligand>
</feature>
<evidence type="ECO:0000256" key="7">
    <source>
        <dbReference type="PIRSR" id="PIRSR038994-2"/>
    </source>
</evidence>
<feature type="binding site" evidence="7">
    <location>
        <position position="137"/>
    </location>
    <ligand>
        <name>substrate</name>
    </ligand>
</feature>